<comment type="caution">
    <text evidence="1">The sequence shown here is derived from an EMBL/GenBank/DDBJ whole genome shotgun (WGS) entry which is preliminary data.</text>
</comment>
<dbReference type="EMBL" id="BOOW01000029">
    <property type="protein sequence ID" value="GII94398.1"/>
    <property type="molecule type" value="Genomic_DNA"/>
</dbReference>
<gene>
    <name evidence="1" type="ORF">Ssi02_46290</name>
</gene>
<dbReference type="Gene3D" id="1.10.3210.10">
    <property type="entry name" value="Hypothetical protein af1432"/>
    <property type="match status" value="1"/>
</dbReference>
<accession>A0A919V8F4</accession>
<proteinExistence type="predicted"/>
<evidence type="ECO:0000313" key="1">
    <source>
        <dbReference type="EMBL" id="GII94398.1"/>
    </source>
</evidence>
<dbReference type="Proteomes" id="UP000606172">
    <property type="component" value="Unassembled WGS sequence"/>
</dbReference>
<dbReference type="AlphaFoldDB" id="A0A919V8F4"/>
<organism evidence="1 2">
    <name type="scientific">Sinosporangium siamense</name>
    <dbReference type="NCBI Taxonomy" id="1367973"/>
    <lineage>
        <taxon>Bacteria</taxon>
        <taxon>Bacillati</taxon>
        <taxon>Actinomycetota</taxon>
        <taxon>Actinomycetes</taxon>
        <taxon>Streptosporangiales</taxon>
        <taxon>Streptosporangiaceae</taxon>
        <taxon>Sinosporangium</taxon>
    </lineage>
</organism>
<evidence type="ECO:0008006" key="3">
    <source>
        <dbReference type="Google" id="ProtNLM"/>
    </source>
</evidence>
<name>A0A919V8F4_9ACTN</name>
<dbReference type="SUPFAM" id="SSF109604">
    <property type="entry name" value="HD-domain/PDEase-like"/>
    <property type="match status" value="1"/>
</dbReference>
<dbReference type="CDD" id="cd00077">
    <property type="entry name" value="HDc"/>
    <property type="match status" value="1"/>
</dbReference>
<reference evidence="1" key="1">
    <citation type="submission" date="2021-01" db="EMBL/GenBank/DDBJ databases">
        <title>Whole genome shotgun sequence of Sinosporangium siamense NBRC 109515.</title>
        <authorList>
            <person name="Komaki H."/>
            <person name="Tamura T."/>
        </authorList>
    </citation>
    <scope>NUCLEOTIDE SEQUENCE</scope>
    <source>
        <strain evidence="1">NBRC 109515</strain>
    </source>
</reference>
<keyword evidence="2" id="KW-1185">Reference proteome</keyword>
<evidence type="ECO:0000313" key="2">
    <source>
        <dbReference type="Proteomes" id="UP000606172"/>
    </source>
</evidence>
<sequence>MPAWPQPEPAVPLMELARQRRLPPHQAMDQPTLTWIAQNRPAETVRTIAVPYPPAPLLPEVAWFAREQAADGIHGARHNARVGLLAALLAEHHDLDAEQSAALRLAAVVHDCRRHDDRADPGHGQRAAHWLIRHHPAVTASLDMRLSEEAVTAACTAIGLHDVDYPEFSAAQRHAYEQAPRLTDLLKAADCLDRYRLPATRWWPDLARLRVSVPAWMHGLAVDLMLASEQAGLDGAAHDEAVSHARDTISHLP</sequence>
<dbReference type="RefSeq" id="WP_204028848.1">
    <property type="nucleotide sequence ID" value="NZ_BOOW01000029.1"/>
</dbReference>
<protein>
    <recommendedName>
        <fullName evidence="3">HD domain-containing protein</fullName>
    </recommendedName>
</protein>
<dbReference type="InterPro" id="IPR003607">
    <property type="entry name" value="HD/PDEase_dom"/>
</dbReference>